<evidence type="ECO:0000256" key="11">
    <source>
        <dbReference type="ARBA" id="ARBA00022840"/>
    </source>
</evidence>
<feature type="domain" description="PEP-utilising enzyme C-terminal" evidence="19">
    <location>
        <begin position="494"/>
        <end position="784"/>
    </location>
</feature>
<reference evidence="20 21" key="1">
    <citation type="submission" date="2018-03" db="EMBL/GenBank/DDBJ databases">
        <title>Characteristics and genome of n-alkane degrading marine bacteria Gordonia iterans isolated from crude oil contaminated in Tae-an, South Korea.</title>
        <authorList>
            <person name="Lee S.-S."/>
            <person name="Kim H."/>
        </authorList>
    </citation>
    <scope>NUCLEOTIDE SEQUENCE [LARGE SCALE GENOMIC DNA]</scope>
    <source>
        <strain evidence="20 21">Co17</strain>
    </source>
</reference>
<feature type="region of interest" description="Disordered" evidence="16">
    <location>
        <begin position="1"/>
        <end position="27"/>
    </location>
</feature>
<evidence type="ECO:0000256" key="8">
    <source>
        <dbReference type="ARBA" id="ARBA00022723"/>
    </source>
</evidence>
<keyword evidence="9 15" id="KW-0547">Nucleotide-binding</keyword>
<evidence type="ECO:0000256" key="3">
    <source>
        <dbReference type="ARBA" id="ARBA00004742"/>
    </source>
</evidence>
<evidence type="ECO:0000313" key="21">
    <source>
        <dbReference type="Proteomes" id="UP000239814"/>
    </source>
</evidence>
<dbReference type="KEGG" id="git:C6V83_15890"/>
<feature type="domain" description="Pyruvate phosphate dikinase AMP/ATP-binding" evidence="18">
    <location>
        <begin position="45"/>
        <end position="352"/>
    </location>
</feature>
<dbReference type="GO" id="GO:0006094">
    <property type="term" value="P:gluconeogenesis"/>
    <property type="evidence" value="ECO:0007669"/>
    <property type="project" value="UniProtKB-UniPathway"/>
</dbReference>
<dbReference type="Proteomes" id="UP000239814">
    <property type="component" value="Chromosome"/>
</dbReference>
<keyword evidence="20" id="KW-0670">Pyruvate</keyword>
<organism evidence="20 21">
    <name type="scientific">Gordonia iterans</name>
    <dbReference type="NCBI Taxonomy" id="1004901"/>
    <lineage>
        <taxon>Bacteria</taxon>
        <taxon>Bacillati</taxon>
        <taxon>Actinomycetota</taxon>
        <taxon>Actinomycetes</taxon>
        <taxon>Mycobacteriales</taxon>
        <taxon>Gordoniaceae</taxon>
        <taxon>Gordonia</taxon>
    </lineage>
</organism>
<keyword evidence="8 15" id="KW-0479">Metal-binding</keyword>
<comment type="pathway">
    <text evidence="3 15">Carbohydrate biosynthesis; gluconeogenesis.</text>
</comment>
<evidence type="ECO:0000259" key="19">
    <source>
        <dbReference type="Pfam" id="PF02896"/>
    </source>
</evidence>
<keyword evidence="12 15" id="KW-0460">Magnesium</keyword>
<dbReference type="EMBL" id="CP027433">
    <property type="protein sequence ID" value="AVM01505.1"/>
    <property type="molecule type" value="Genomic_DNA"/>
</dbReference>
<proteinExistence type="inferred from homology"/>
<dbReference type="InterPro" id="IPR023151">
    <property type="entry name" value="PEP_util_CS"/>
</dbReference>
<dbReference type="EC" id="2.7.9.2" evidence="5 15"/>
<evidence type="ECO:0000256" key="16">
    <source>
        <dbReference type="SAM" id="MobiDB-lite"/>
    </source>
</evidence>
<sequence>MPVTERHVGEQHAGEQESSGPEAGVRPTGAAWVRGLSELGLADAPSVGGKGANLGELIRGGFPVPGGFVVTKEAYLAAVEAAGLRDELAAHALPPAEMAEDELLALADVLRAKLSQVPMPPEIAAAVVARYHELGDDRRVAVRSSAPAEDAADTSFAGIHDSFTDVEGAQNLLAAVNRCWQSLWSARAMTYRRVQNVTEEPSVAVVVQLMADSVSAGVMFTVDPRSGDAGQILIEAAHGLGEVVVGGQVEPDTYLVGKSPRRILDVHLGAQDFQLVAGRSAAEVPERIDEAGRGARVLSDEQILALAQIAVDAEAHYGAPQDMEFSFCARPDGSGLDAFIVQSRPITTLEGAARTGSVNGDSMHGDSVHGGEVLVTGLGASPGTATGRVRIMREVSQASALNDGDVLVAPMTRPDWLPVLRRASAIVTDGGGITCHAAIVGRELGKPVVVGARGATGTLTEGELVTVDGAAGTITAGAPVVVAVSPAGATPPGPVRELSATRVYVNLATPDSAEEVAAMDVDGVGLLRAEFMITEALGGLHPAKLLEQGRRDEYVEKMAAGVAKIAAAFADRPVVYRAIDLRSNEFAALEGGDSEPDEDNPMIGYRGCYRYVREPELFRLDLDVIAAVRRRHPNVHLMIPFVRTRWELHECLALLDEHPLGADTGLKRWIMAEVPSVVYWLDEYAAMGIDGVSIGSNDLTQLVLGVDRDSEVCKDLFDTMDPAVLDVIDRIIERATAAGMTTSLCGQAVSLYPELAEHLVRCGITSVSVTPDVAARTRHNVAVAERAIILDAARRR</sequence>
<evidence type="ECO:0000256" key="1">
    <source>
        <dbReference type="ARBA" id="ARBA00001946"/>
    </source>
</evidence>
<feature type="compositionally biased region" description="Basic and acidic residues" evidence="16">
    <location>
        <begin position="1"/>
        <end position="15"/>
    </location>
</feature>
<dbReference type="InterPro" id="IPR000121">
    <property type="entry name" value="PEP_util_C"/>
</dbReference>
<dbReference type="Gene3D" id="3.30.470.20">
    <property type="entry name" value="ATP-grasp fold, B domain"/>
    <property type="match status" value="1"/>
</dbReference>
<comment type="catalytic activity">
    <reaction evidence="14 15">
        <text>pyruvate + ATP + H2O = phosphoenolpyruvate + AMP + phosphate + 2 H(+)</text>
        <dbReference type="Rhea" id="RHEA:11364"/>
        <dbReference type="ChEBI" id="CHEBI:15361"/>
        <dbReference type="ChEBI" id="CHEBI:15377"/>
        <dbReference type="ChEBI" id="CHEBI:15378"/>
        <dbReference type="ChEBI" id="CHEBI:30616"/>
        <dbReference type="ChEBI" id="CHEBI:43474"/>
        <dbReference type="ChEBI" id="CHEBI:58702"/>
        <dbReference type="ChEBI" id="CHEBI:456215"/>
        <dbReference type="EC" id="2.7.9.2"/>
    </reaction>
</comment>
<dbReference type="InterPro" id="IPR036637">
    <property type="entry name" value="Phosphohistidine_dom_sf"/>
</dbReference>
<accession>A0A2S0KIJ6</accession>
<evidence type="ECO:0000256" key="9">
    <source>
        <dbReference type="ARBA" id="ARBA00022741"/>
    </source>
</evidence>
<dbReference type="Gene3D" id="3.20.20.60">
    <property type="entry name" value="Phosphoenolpyruvate-binding domains"/>
    <property type="match status" value="1"/>
</dbReference>
<name>A0A2S0KIJ6_9ACTN</name>
<dbReference type="InterPro" id="IPR013815">
    <property type="entry name" value="ATP_grasp_subdomain_1"/>
</dbReference>
<protein>
    <recommendedName>
        <fullName evidence="6 15">Phosphoenolpyruvate synthase</fullName>
        <shortName evidence="15">PEP synthase</shortName>
        <ecNumber evidence="5 15">2.7.9.2</ecNumber>
    </recommendedName>
    <alternativeName>
        <fullName evidence="13 15">Pyruvate, water dikinase</fullName>
    </alternativeName>
</protein>
<dbReference type="AlphaFoldDB" id="A0A2S0KIJ6"/>
<evidence type="ECO:0000256" key="13">
    <source>
        <dbReference type="ARBA" id="ARBA00033470"/>
    </source>
</evidence>
<dbReference type="Gene3D" id="3.30.1490.20">
    <property type="entry name" value="ATP-grasp fold, A domain"/>
    <property type="match status" value="1"/>
</dbReference>
<comment type="similarity">
    <text evidence="4 15">Belongs to the PEP-utilizing enzyme family.</text>
</comment>
<dbReference type="PANTHER" id="PTHR43030">
    <property type="entry name" value="PHOSPHOENOLPYRUVATE SYNTHASE"/>
    <property type="match status" value="1"/>
</dbReference>
<comment type="function">
    <text evidence="2 15">Catalyzes the phosphorylation of pyruvate to phosphoenolpyruvate.</text>
</comment>
<dbReference type="InterPro" id="IPR002192">
    <property type="entry name" value="PPDK_AMP/ATP-bd"/>
</dbReference>
<dbReference type="Pfam" id="PF01326">
    <property type="entry name" value="PPDK_N"/>
    <property type="match status" value="1"/>
</dbReference>
<dbReference type="OrthoDB" id="9765468at2"/>
<dbReference type="SUPFAM" id="SSF52009">
    <property type="entry name" value="Phosphohistidine domain"/>
    <property type="match status" value="1"/>
</dbReference>
<evidence type="ECO:0000256" key="2">
    <source>
        <dbReference type="ARBA" id="ARBA00002988"/>
    </source>
</evidence>
<dbReference type="PROSITE" id="PS00742">
    <property type="entry name" value="PEP_ENZYMES_2"/>
    <property type="match status" value="1"/>
</dbReference>
<evidence type="ECO:0000256" key="5">
    <source>
        <dbReference type="ARBA" id="ARBA00011996"/>
    </source>
</evidence>
<dbReference type="PIRSF" id="PIRSF000854">
    <property type="entry name" value="PEP_synthase"/>
    <property type="match status" value="1"/>
</dbReference>
<dbReference type="Pfam" id="PF02896">
    <property type="entry name" value="PEP-utilizers_C"/>
    <property type="match status" value="1"/>
</dbReference>
<dbReference type="NCBIfam" id="NF005057">
    <property type="entry name" value="PRK06464.1"/>
    <property type="match status" value="1"/>
</dbReference>
<evidence type="ECO:0000256" key="6">
    <source>
        <dbReference type="ARBA" id="ARBA00021623"/>
    </source>
</evidence>
<dbReference type="SUPFAM" id="SSF56059">
    <property type="entry name" value="Glutathione synthetase ATP-binding domain-like"/>
    <property type="match status" value="1"/>
</dbReference>
<keyword evidence="10 15" id="KW-0418">Kinase</keyword>
<evidence type="ECO:0000259" key="18">
    <source>
        <dbReference type="Pfam" id="PF01326"/>
    </source>
</evidence>
<dbReference type="GO" id="GO:0005524">
    <property type="term" value="F:ATP binding"/>
    <property type="evidence" value="ECO:0007669"/>
    <property type="project" value="UniProtKB-KW"/>
</dbReference>
<evidence type="ECO:0000259" key="17">
    <source>
        <dbReference type="Pfam" id="PF00391"/>
    </source>
</evidence>
<dbReference type="GO" id="GO:0008986">
    <property type="term" value="F:pyruvate, water dikinase activity"/>
    <property type="evidence" value="ECO:0007669"/>
    <property type="project" value="UniProtKB-EC"/>
</dbReference>
<dbReference type="UniPathway" id="UPA00138"/>
<evidence type="ECO:0000256" key="10">
    <source>
        <dbReference type="ARBA" id="ARBA00022777"/>
    </source>
</evidence>
<evidence type="ECO:0000256" key="15">
    <source>
        <dbReference type="PIRNR" id="PIRNR000854"/>
    </source>
</evidence>
<keyword evidence="11 15" id="KW-0067">ATP-binding</keyword>
<dbReference type="SUPFAM" id="SSF51621">
    <property type="entry name" value="Phosphoenolpyruvate/pyruvate domain"/>
    <property type="match status" value="1"/>
</dbReference>
<evidence type="ECO:0000256" key="12">
    <source>
        <dbReference type="ARBA" id="ARBA00022842"/>
    </source>
</evidence>
<dbReference type="InterPro" id="IPR040442">
    <property type="entry name" value="Pyrv_kinase-like_dom_sf"/>
</dbReference>
<evidence type="ECO:0000256" key="4">
    <source>
        <dbReference type="ARBA" id="ARBA00007837"/>
    </source>
</evidence>
<dbReference type="InterPro" id="IPR008279">
    <property type="entry name" value="PEP-util_enz_mobile_dom"/>
</dbReference>
<keyword evidence="7 15" id="KW-0808">Transferase</keyword>
<dbReference type="PANTHER" id="PTHR43030:SF1">
    <property type="entry name" value="PHOSPHOENOLPYRUVATE SYNTHASE"/>
    <property type="match status" value="1"/>
</dbReference>
<dbReference type="Pfam" id="PF00391">
    <property type="entry name" value="PEP-utilizers"/>
    <property type="match status" value="1"/>
</dbReference>
<comment type="cofactor">
    <cofactor evidence="1 15">
        <name>Mg(2+)</name>
        <dbReference type="ChEBI" id="CHEBI:18420"/>
    </cofactor>
</comment>
<dbReference type="InterPro" id="IPR015813">
    <property type="entry name" value="Pyrv/PenolPyrv_kinase-like_dom"/>
</dbReference>
<dbReference type="Gene3D" id="3.50.30.10">
    <property type="entry name" value="Phosphohistidine domain"/>
    <property type="match status" value="1"/>
</dbReference>
<keyword evidence="21" id="KW-1185">Reference proteome</keyword>
<feature type="domain" description="PEP-utilising enzyme mobile" evidence="17">
    <location>
        <begin position="402"/>
        <end position="472"/>
    </location>
</feature>
<dbReference type="GO" id="GO:0046872">
    <property type="term" value="F:metal ion binding"/>
    <property type="evidence" value="ECO:0007669"/>
    <property type="project" value="UniProtKB-KW"/>
</dbReference>
<evidence type="ECO:0000256" key="7">
    <source>
        <dbReference type="ARBA" id="ARBA00022679"/>
    </source>
</evidence>
<dbReference type="InterPro" id="IPR006319">
    <property type="entry name" value="PEP_synth"/>
</dbReference>
<evidence type="ECO:0000256" key="14">
    <source>
        <dbReference type="ARBA" id="ARBA00047700"/>
    </source>
</evidence>
<gene>
    <name evidence="20" type="ORF">C6V83_15890</name>
</gene>
<evidence type="ECO:0000313" key="20">
    <source>
        <dbReference type="EMBL" id="AVM01505.1"/>
    </source>
</evidence>